<keyword evidence="2" id="KW-0436">Ligase</keyword>
<gene>
    <name evidence="7" type="ORF">KTT_56300</name>
</gene>
<evidence type="ECO:0000313" key="8">
    <source>
        <dbReference type="Proteomes" id="UP000287352"/>
    </source>
</evidence>
<evidence type="ECO:0000256" key="2">
    <source>
        <dbReference type="ARBA" id="ARBA00022598"/>
    </source>
</evidence>
<dbReference type="RefSeq" id="WP_218029011.1">
    <property type="nucleotide sequence ID" value="NZ_BIFR01000002.1"/>
</dbReference>
<dbReference type="CDD" id="cd05931">
    <property type="entry name" value="FAAL"/>
    <property type="match status" value="1"/>
</dbReference>
<dbReference type="PROSITE" id="PS00455">
    <property type="entry name" value="AMP_BINDING"/>
    <property type="match status" value="1"/>
</dbReference>
<dbReference type="AlphaFoldDB" id="A0A402AA44"/>
<organism evidence="7 8">
    <name type="scientific">Tengunoibacter tsumagoiensis</name>
    <dbReference type="NCBI Taxonomy" id="2014871"/>
    <lineage>
        <taxon>Bacteria</taxon>
        <taxon>Bacillati</taxon>
        <taxon>Chloroflexota</taxon>
        <taxon>Ktedonobacteria</taxon>
        <taxon>Ktedonobacterales</taxon>
        <taxon>Dictyobacteraceae</taxon>
        <taxon>Tengunoibacter</taxon>
    </lineage>
</organism>
<evidence type="ECO:0000256" key="4">
    <source>
        <dbReference type="ARBA" id="ARBA00023098"/>
    </source>
</evidence>
<dbReference type="InterPro" id="IPR042099">
    <property type="entry name" value="ANL_N_sf"/>
</dbReference>
<dbReference type="InterPro" id="IPR025110">
    <property type="entry name" value="AMP-bd_C"/>
</dbReference>
<dbReference type="InterPro" id="IPR040097">
    <property type="entry name" value="FAAL/FAAC"/>
</dbReference>
<evidence type="ECO:0000313" key="7">
    <source>
        <dbReference type="EMBL" id="GCE15771.1"/>
    </source>
</evidence>
<dbReference type="PANTHER" id="PTHR22754">
    <property type="entry name" value="DISCO-INTERACTING PROTEIN 2 DIP2 -RELATED"/>
    <property type="match status" value="1"/>
</dbReference>
<feature type="domain" description="AMP-binding enzyme C-terminal" evidence="6">
    <location>
        <begin position="461"/>
        <end position="585"/>
    </location>
</feature>
<dbReference type="FunFam" id="3.40.50.12780:FF:000013">
    <property type="entry name" value="Long-chain-fatty-acid--AMP ligase FadD32"/>
    <property type="match status" value="1"/>
</dbReference>
<dbReference type="InterPro" id="IPR045851">
    <property type="entry name" value="AMP-bd_C_sf"/>
</dbReference>
<dbReference type="Gene3D" id="3.30.300.30">
    <property type="match status" value="1"/>
</dbReference>
<dbReference type="GO" id="GO:0071766">
    <property type="term" value="P:Actinobacterium-type cell wall biogenesis"/>
    <property type="evidence" value="ECO:0007669"/>
    <property type="project" value="UniProtKB-ARBA"/>
</dbReference>
<dbReference type="GO" id="GO:0016874">
    <property type="term" value="F:ligase activity"/>
    <property type="evidence" value="ECO:0007669"/>
    <property type="project" value="UniProtKB-KW"/>
</dbReference>
<reference evidence="8" key="1">
    <citation type="submission" date="2018-12" db="EMBL/GenBank/DDBJ databases">
        <title>Tengunoibacter tsumagoiensis gen. nov., sp. nov., Dictyobacter kobayashii sp. nov., D. alpinus sp. nov., and D. joshuensis sp. nov. and description of Dictyobacteraceae fam. nov. within the order Ktedonobacterales isolated from Tengu-no-mugimeshi.</title>
        <authorList>
            <person name="Wang C.M."/>
            <person name="Zheng Y."/>
            <person name="Sakai Y."/>
            <person name="Toyoda A."/>
            <person name="Minakuchi Y."/>
            <person name="Abe K."/>
            <person name="Yokota A."/>
            <person name="Yabe S."/>
        </authorList>
    </citation>
    <scope>NUCLEOTIDE SEQUENCE [LARGE SCALE GENOMIC DNA]</scope>
    <source>
        <strain evidence="8">Uno3</strain>
    </source>
</reference>
<feature type="domain" description="AMP-dependent synthetase/ligase" evidence="5">
    <location>
        <begin position="22"/>
        <end position="418"/>
    </location>
</feature>
<dbReference type="Pfam" id="PF00501">
    <property type="entry name" value="AMP-binding"/>
    <property type="match status" value="1"/>
</dbReference>
<dbReference type="Gene3D" id="3.40.50.12780">
    <property type="entry name" value="N-terminal domain of ligase-like"/>
    <property type="match status" value="1"/>
</dbReference>
<comment type="caution">
    <text evidence="7">The sequence shown here is derived from an EMBL/GenBank/DDBJ whole genome shotgun (WGS) entry which is preliminary data.</text>
</comment>
<dbReference type="Pfam" id="PF23024">
    <property type="entry name" value="AMP-dom_DIP2-like"/>
    <property type="match status" value="1"/>
</dbReference>
<sequence>MTTDLPVQMVKTSTLVELLRGRAYSQPTQIAYSFFLRGDQDEEEITYAELDQRARIIAGCLQQLKAEGKRALLLYPPGLEYIAAFFGCLYAGVTAIPSYPPNSERLLPRIVAIVENAEAEIILASSSQLTAIQRWFTNVPSLKRLHWLTTDTLSPSLASTWREPAIGPDTLAFLQYTSGSTSLPKGVMLTHKNLLHNLKLIEYGMDGVHHTQGFFWLPPYHDMGLIGGILQPFYAGFPAALMSPVAFLQRPLRWLQIISRKQVTVSGAPNFAYDLCVRKVTPEQRAQLDLSSWRVAFCGAEPIRAETIELFTETFASCGFKPEAFYPTYGLAETSLMASGGHMNERPIIRTFRSTDLEQNRVVPGPIEFYNTASHVSCGRTLLDLRIVIADPITREQCPGDRVGEIWLQGESVSQGYWAKPEETAQTFGGYLSNGDGPFLRTGDLGFLWHGELFVTGRIKDVIIIRGHNHYPQDIEFTVEESHSALRASGSAAFSVDVQGKEQLVIVAEVDPHFRPARQGEEQNTSSRKPLSAEEVTNAIRQAISENHDLQAYQIQLVKPGGVPKTSSGKLQRRACRELFLTESLGKWDE</sequence>
<dbReference type="Proteomes" id="UP000287352">
    <property type="component" value="Unassembled WGS sequence"/>
</dbReference>
<protein>
    <submittedName>
        <fullName evidence="7">Acyl-CoA synthetase</fullName>
    </submittedName>
</protein>
<name>A0A402AA44_9CHLR</name>
<comment type="similarity">
    <text evidence="1">Belongs to the ATP-dependent AMP-binding enzyme family.</text>
</comment>
<evidence type="ECO:0000259" key="5">
    <source>
        <dbReference type="Pfam" id="PF00501"/>
    </source>
</evidence>
<dbReference type="PANTHER" id="PTHR22754:SF32">
    <property type="entry name" value="DISCO-INTERACTING PROTEIN 2"/>
    <property type="match status" value="1"/>
</dbReference>
<keyword evidence="8" id="KW-1185">Reference proteome</keyword>
<dbReference type="EMBL" id="BIFR01000002">
    <property type="protein sequence ID" value="GCE15771.1"/>
    <property type="molecule type" value="Genomic_DNA"/>
</dbReference>
<dbReference type="InterPro" id="IPR020845">
    <property type="entry name" value="AMP-binding_CS"/>
</dbReference>
<evidence type="ECO:0000256" key="1">
    <source>
        <dbReference type="ARBA" id="ARBA00006432"/>
    </source>
</evidence>
<dbReference type="GO" id="GO:0005886">
    <property type="term" value="C:plasma membrane"/>
    <property type="evidence" value="ECO:0007669"/>
    <property type="project" value="TreeGrafter"/>
</dbReference>
<accession>A0A402AA44</accession>
<evidence type="ECO:0000259" key="6">
    <source>
        <dbReference type="Pfam" id="PF23024"/>
    </source>
</evidence>
<keyword evidence="4" id="KW-0443">Lipid metabolism</keyword>
<dbReference type="SUPFAM" id="SSF56801">
    <property type="entry name" value="Acetyl-CoA synthetase-like"/>
    <property type="match status" value="1"/>
</dbReference>
<evidence type="ECO:0000256" key="3">
    <source>
        <dbReference type="ARBA" id="ARBA00022832"/>
    </source>
</evidence>
<dbReference type="GO" id="GO:0006633">
    <property type="term" value="P:fatty acid biosynthetic process"/>
    <property type="evidence" value="ECO:0007669"/>
    <property type="project" value="TreeGrafter"/>
</dbReference>
<proteinExistence type="inferred from homology"/>
<dbReference type="GO" id="GO:0070566">
    <property type="term" value="F:adenylyltransferase activity"/>
    <property type="evidence" value="ECO:0007669"/>
    <property type="project" value="TreeGrafter"/>
</dbReference>
<keyword evidence="3" id="KW-0276">Fatty acid metabolism</keyword>
<dbReference type="InterPro" id="IPR000873">
    <property type="entry name" value="AMP-dep_synth/lig_dom"/>
</dbReference>